<feature type="transmembrane region" description="Helical" evidence="11">
    <location>
        <begin position="260"/>
        <end position="291"/>
    </location>
</feature>
<keyword evidence="8" id="KW-0029">Amino-acid transport</keyword>
<reference evidence="13 14" key="1">
    <citation type="submission" date="2018-08" db="EMBL/GenBank/DDBJ databases">
        <title>Genetic Globetrotter - A new plasmid hitch-hiking vast phylogenetic and geographic distances.</title>
        <authorList>
            <person name="Vollmers J."/>
            <person name="Petersen J."/>
        </authorList>
    </citation>
    <scope>NUCLEOTIDE SEQUENCE [LARGE SCALE GENOMIC DNA]</scope>
    <source>
        <strain evidence="13 14">DSM 26383</strain>
        <plasmid evidence="14">pridsm_01</plasmid>
    </source>
</reference>
<accession>A0A5P3ALN8</accession>
<evidence type="ECO:0000256" key="8">
    <source>
        <dbReference type="ARBA" id="ARBA00022970"/>
    </source>
</evidence>
<feature type="transmembrane region" description="Helical" evidence="11">
    <location>
        <begin position="178"/>
        <end position="200"/>
    </location>
</feature>
<dbReference type="Proteomes" id="UP000325785">
    <property type="component" value="Plasmid pRIdsm_01"/>
</dbReference>
<dbReference type="GO" id="GO:0015807">
    <property type="term" value="P:L-amino acid transport"/>
    <property type="evidence" value="ECO:0007669"/>
    <property type="project" value="TreeGrafter"/>
</dbReference>
<feature type="transmembrane region" description="Helical" evidence="11">
    <location>
        <begin position="21"/>
        <end position="42"/>
    </location>
</feature>
<dbReference type="CDD" id="cd03219">
    <property type="entry name" value="ABC_Mj1267_LivG_branched"/>
    <property type="match status" value="1"/>
</dbReference>
<evidence type="ECO:0000259" key="12">
    <source>
        <dbReference type="PROSITE" id="PS50893"/>
    </source>
</evidence>
<geneLocation type="plasmid" evidence="14">
    <name>pridsm_01</name>
</geneLocation>
<keyword evidence="4" id="KW-1003">Cell membrane</keyword>
<dbReference type="SMART" id="SM00382">
    <property type="entry name" value="AAA"/>
    <property type="match status" value="1"/>
</dbReference>
<feature type="transmembrane region" description="Helical" evidence="11">
    <location>
        <begin position="81"/>
        <end position="100"/>
    </location>
</feature>
<evidence type="ECO:0000256" key="4">
    <source>
        <dbReference type="ARBA" id="ARBA00022475"/>
    </source>
</evidence>
<keyword evidence="5 11" id="KW-0812">Transmembrane</keyword>
<dbReference type="SUPFAM" id="SSF52540">
    <property type="entry name" value="P-loop containing nucleoside triphosphate hydrolases"/>
    <property type="match status" value="1"/>
</dbReference>
<organism evidence="13 14">
    <name type="scientific">Roseovarius indicus</name>
    <dbReference type="NCBI Taxonomy" id="540747"/>
    <lineage>
        <taxon>Bacteria</taxon>
        <taxon>Pseudomonadati</taxon>
        <taxon>Pseudomonadota</taxon>
        <taxon>Alphaproteobacteria</taxon>
        <taxon>Rhodobacterales</taxon>
        <taxon>Roseobacteraceae</taxon>
        <taxon>Roseovarius</taxon>
    </lineage>
</organism>
<gene>
    <name evidence="13" type="primary">lptB_16</name>
    <name evidence="13" type="ORF">RIdsm_05490</name>
</gene>
<evidence type="ECO:0000256" key="1">
    <source>
        <dbReference type="ARBA" id="ARBA00004651"/>
    </source>
</evidence>
<dbReference type="PANTHER" id="PTHR43820">
    <property type="entry name" value="HIGH-AFFINITY BRANCHED-CHAIN AMINO ACID TRANSPORT ATP-BINDING PROTEIN LIVF"/>
    <property type="match status" value="1"/>
</dbReference>
<evidence type="ECO:0000256" key="5">
    <source>
        <dbReference type="ARBA" id="ARBA00022692"/>
    </source>
</evidence>
<feature type="transmembrane region" description="Helical" evidence="11">
    <location>
        <begin position="48"/>
        <end position="69"/>
    </location>
</feature>
<comment type="similarity">
    <text evidence="2">Belongs to the ABC transporter superfamily.</text>
</comment>
<evidence type="ECO:0000256" key="7">
    <source>
        <dbReference type="ARBA" id="ARBA00022840"/>
    </source>
</evidence>
<dbReference type="GO" id="GO:0016887">
    <property type="term" value="F:ATP hydrolysis activity"/>
    <property type="evidence" value="ECO:0007669"/>
    <property type="project" value="InterPro"/>
</dbReference>
<dbReference type="InterPro" id="IPR003593">
    <property type="entry name" value="AAA+_ATPase"/>
</dbReference>
<dbReference type="InterPro" id="IPR052156">
    <property type="entry name" value="BCAA_Transport_ATP-bd_LivF"/>
</dbReference>
<feature type="transmembrane region" description="Helical" evidence="11">
    <location>
        <begin position="106"/>
        <end position="125"/>
    </location>
</feature>
<feature type="transmembrane region" description="Helical" evidence="11">
    <location>
        <begin position="311"/>
        <end position="329"/>
    </location>
</feature>
<dbReference type="InterPro" id="IPR001851">
    <property type="entry name" value="ABC_transp_permease"/>
</dbReference>
<keyword evidence="3" id="KW-0813">Transport</keyword>
<dbReference type="EC" id="3.6.3.-" evidence="13"/>
<dbReference type="GO" id="GO:0015658">
    <property type="term" value="F:branched-chain amino acid transmembrane transporter activity"/>
    <property type="evidence" value="ECO:0007669"/>
    <property type="project" value="InterPro"/>
</dbReference>
<dbReference type="Gene3D" id="3.40.50.300">
    <property type="entry name" value="P-loop containing nucleotide triphosphate hydrolases"/>
    <property type="match status" value="1"/>
</dbReference>
<dbReference type="InterPro" id="IPR003439">
    <property type="entry name" value="ABC_transporter-like_ATP-bd"/>
</dbReference>
<comment type="subcellular location">
    <subcellularLocation>
        <location evidence="1">Cell membrane</location>
        <topology evidence="1">Multi-pass membrane protein</topology>
    </subcellularLocation>
</comment>
<dbReference type="InterPro" id="IPR043428">
    <property type="entry name" value="LivM-like"/>
</dbReference>
<keyword evidence="13" id="KW-0614">Plasmid</keyword>
<dbReference type="GO" id="GO:0005524">
    <property type="term" value="F:ATP binding"/>
    <property type="evidence" value="ECO:0007669"/>
    <property type="project" value="UniProtKB-KW"/>
</dbReference>
<dbReference type="RefSeq" id="WP_057817120.1">
    <property type="nucleotide sequence ID" value="NZ_CP031599.1"/>
</dbReference>
<keyword evidence="10 11" id="KW-0472">Membrane</keyword>
<dbReference type="EMBL" id="CP031599">
    <property type="protein sequence ID" value="QEW29644.1"/>
    <property type="molecule type" value="Genomic_DNA"/>
</dbReference>
<evidence type="ECO:0000256" key="2">
    <source>
        <dbReference type="ARBA" id="ARBA00005417"/>
    </source>
</evidence>
<dbReference type="CDD" id="cd06581">
    <property type="entry name" value="TM_PBP1_LivM_like"/>
    <property type="match status" value="1"/>
</dbReference>
<dbReference type="PROSITE" id="PS50893">
    <property type="entry name" value="ABC_TRANSPORTER_2"/>
    <property type="match status" value="1"/>
</dbReference>
<keyword evidence="13" id="KW-0378">Hydrolase</keyword>
<protein>
    <submittedName>
        <fullName evidence="13">Lipopolysaccharide export system ATP-binding protein LptB</fullName>
        <ecNumber evidence="13">3.6.3.-</ecNumber>
    </submittedName>
</protein>
<keyword evidence="6" id="KW-0547">Nucleotide-binding</keyword>
<dbReference type="Pfam" id="PF00005">
    <property type="entry name" value="ABC_tran"/>
    <property type="match status" value="1"/>
</dbReference>
<dbReference type="OrthoDB" id="9810505at2"/>
<feature type="transmembrane region" description="Helical" evidence="11">
    <location>
        <begin position="231"/>
        <end position="254"/>
    </location>
</feature>
<keyword evidence="7 13" id="KW-0067">ATP-binding</keyword>
<evidence type="ECO:0000313" key="13">
    <source>
        <dbReference type="EMBL" id="QEW29644.1"/>
    </source>
</evidence>
<dbReference type="PANTHER" id="PTHR43820:SF3">
    <property type="entry name" value="BRANCHED-CHAIN AMINO ACID TRANSPORT SYSTEM,ATP-BINDING PROTEIN"/>
    <property type="match status" value="1"/>
</dbReference>
<keyword evidence="9 11" id="KW-1133">Transmembrane helix</keyword>
<dbReference type="KEGG" id="rid:RIdsm_05490"/>
<evidence type="ECO:0000256" key="10">
    <source>
        <dbReference type="ARBA" id="ARBA00023136"/>
    </source>
</evidence>
<dbReference type="InterPro" id="IPR032823">
    <property type="entry name" value="BCA_ABC_TP_C"/>
</dbReference>
<name>A0A5P3ALN8_9RHOB</name>
<dbReference type="Pfam" id="PF12399">
    <property type="entry name" value="BCA_ABC_TP_C"/>
    <property type="match status" value="1"/>
</dbReference>
<evidence type="ECO:0000256" key="11">
    <source>
        <dbReference type="SAM" id="Phobius"/>
    </source>
</evidence>
<sequence length="622" mass="65223">MSGKPDTAAGLSRSPADAIAGALRSEGAVAILVIWVAVVIAFTVLNAYWVSVAVMMLVWCYLCTAWNLIGGYVGQVSFGHGAFFGVGAYCTIYLATTYGISPWLGMVVGMALSVVLALAAGYIPFRKGLSHLVFALLTLALAYALFYGVSGVRALGGTNGMFMPLDETGLAALRFNDLWPFLLVIAVFNTVLLLVLQALLNSRHGFIWRATRDNEAAAAASGINLFRSKQLAFAISAAATSVAGGFYAQFVGFIDPHSVLGVHVIILILLFSVVGGTGTLLGPVVGTLVLFPLGEIMRVQLMSLGAGAHQLVYGAALVAVILLLPGGLIGQLRRALGGRWFSGFTLAVPHSVAAGPLPRRHAADLEDGGKILTADGVGRDFGGVTALQSVDLEVRQGEILGLIGPNGAGKTTFFNLLGGSFPPSRGRITLLGQRVDGLAPHECTQLGIARTFQITQTFASFTVAEAVFTAALPGRSFDEARSIAGRVLVRVGLEARRDVPCAELTLSERRRLEIARALATGPSLLLLDEVMAGLTPTEVTSVITLIRGLRAEGITVVIIEHVMHAVMELCDRIVVLDAGAVIAEGLPSEVSRDPHVIEAYLGKRAQQASAAAASDNADNGET</sequence>
<dbReference type="GO" id="GO:0005886">
    <property type="term" value="C:plasma membrane"/>
    <property type="evidence" value="ECO:0007669"/>
    <property type="project" value="UniProtKB-SubCell"/>
</dbReference>
<evidence type="ECO:0000256" key="9">
    <source>
        <dbReference type="ARBA" id="ARBA00022989"/>
    </source>
</evidence>
<evidence type="ECO:0000256" key="3">
    <source>
        <dbReference type="ARBA" id="ARBA00022448"/>
    </source>
</evidence>
<dbReference type="InterPro" id="IPR027417">
    <property type="entry name" value="P-loop_NTPase"/>
</dbReference>
<dbReference type="AlphaFoldDB" id="A0A5P3ALN8"/>
<evidence type="ECO:0000313" key="14">
    <source>
        <dbReference type="Proteomes" id="UP000325785"/>
    </source>
</evidence>
<feature type="transmembrane region" description="Helical" evidence="11">
    <location>
        <begin position="132"/>
        <end position="155"/>
    </location>
</feature>
<dbReference type="Pfam" id="PF02653">
    <property type="entry name" value="BPD_transp_2"/>
    <property type="match status" value="1"/>
</dbReference>
<proteinExistence type="inferred from homology"/>
<evidence type="ECO:0000256" key="6">
    <source>
        <dbReference type="ARBA" id="ARBA00022741"/>
    </source>
</evidence>
<feature type="domain" description="ABC transporter" evidence="12">
    <location>
        <begin position="372"/>
        <end position="603"/>
    </location>
</feature>